<comment type="caution">
    <text evidence="5">The sequence shown here is derived from an EMBL/GenBank/DDBJ whole genome shotgun (WGS) entry which is preliminary data.</text>
</comment>
<keyword evidence="3" id="KW-0812">Transmembrane</keyword>
<gene>
    <name evidence="5" type="ORF">C823_04880</name>
</gene>
<evidence type="ECO:0000256" key="3">
    <source>
        <dbReference type="SAM" id="Phobius"/>
    </source>
</evidence>
<dbReference type="eggNOG" id="ENOG50331RX">
    <property type="taxonomic scope" value="Bacteria"/>
</dbReference>
<feature type="compositionally biased region" description="Basic and acidic residues" evidence="2">
    <location>
        <begin position="59"/>
        <end position="73"/>
    </location>
</feature>
<dbReference type="PATRIC" id="fig|1235802.3.peg.5139"/>
<evidence type="ECO:0000259" key="4">
    <source>
        <dbReference type="Pfam" id="PF11611"/>
    </source>
</evidence>
<keyword evidence="3" id="KW-0472">Membrane</keyword>
<dbReference type="OrthoDB" id="1779544at2"/>
<organism evidence="5 6">
    <name type="scientific">Eubacterium plexicaudatum ASF492</name>
    <dbReference type="NCBI Taxonomy" id="1235802"/>
    <lineage>
        <taxon>Bacteria</taxon>
        <taxon>Bacillati</taxon>
        <taxon>Bacillota</taxon>
        <taxon>Clostridia</taxon>
        <taxon>Eubacteriales</taxon>
        <taxon>Eubacteriaceae</taxon>
        <taxon>Eubacterium</taxon>
    </lineage>
</organism>
<evidence type="ECO:0000256" key="2">
    <source>
        <dbReference type="SAM" id="MobiDB-lite"/>
    </source>
</evidence>
<feature type="compositionally biased region" description="Acidic residues" evidence="2">
    <location>
        <begin position="88"/>
        <end position="97"/>
    </location>
</feature>
<evidence type="ECO:0000313" key="6">
    <source>
        <dbReference type="Proteomes" id="UP000012589"/>
    </source>
</evidence>
<reference evidence="5 6" key="1">
    <citation type="journal article" date="2014" name="Genome Announc.">
        <title>Draft genome sequences of the altered schaedler flora, a defined bacterial community from gnotobiotic mice.</title>
        <authorList>
            <person name="Wannemuehler M.J."/>
            <person name="Overstreet A.M."/>
            <person name="Ward D.V."/>
            <person name="Phillips G.J."/>
        </authorList>
    </citation>
    <scope>NUCLEOTIDE SEQUENCE [LARGE SCALE GENOMIC DNA]</scope>
    <source>
        <strain evidence="5 6">ASF492</strain>
    </source>
</reference>
<dbReference type="STRING" id="1235802.C823_04880"/>
<sequence length="224" mass="25268">MSKEKPQTKVCKHCRTEIPYDARVCPQCRKKQKGGILKWILIIIVALVVIGAIAGGGEGSDKASDSSPKKVNDSSDNNSTDVKKESDNDNSDSDEEIEPKNEFNVGDIVETSDLKISFNGAEKYTSDNEFMQPKKGNVYYKMDFEFENISDSDQYVSSWDFKCYADGYDMEQSYMDGADLDATLSPGKKTKGSVFFELPKKSKEITLEYETNFWTEDKIIFIVK</sequence>
<dbReference type="AlphaFoldDB" id="N1ZUR1"/>
<dbReference type="Pfam" id="PF11611">
    <property type="entry name" value="DUF4352"/>
    <property type="match status" value="1"/>
</dbReference>
<evidence type="ECO:0000313" key="5">
    <source>
        <dbReference type="EMBL" id="EMZ20762.1"/>
    </source>
</evidence>
<protein>
    <recommendedName>
        <fullName evidence="4">DUF4352 domain-containing protein</fullName>
    </recommendedName>
</protein>
<name>N1ZUR1_9FIRM</name>
<feature type="region of interest" description="Disordered" evidence="2">
    <location>
        <begin position="57"/>
        <end position="104"/>
    </location>
</feature>
<feature type="domain" description="DUF4352" evidence="4">
    <location>
        <begin position="103"/>
        <end position="219"/>
    </location>
</feature>
<accession>N1ZUR1</accession>
<feature type="transmembrane region" description="Helical" evidence="3">
    <location>
        <begin position="39"/>
        <end position="57"/>
    </location>
</feature>
<dbReference type="InterPro" id="IPR029050">
    <property type="entry name" value="Immunoprotect_excell_Ig-like"/>
</dbReference>
<dbReference type="Proteomes" id="UP000012589">
    <property type="component" value="Unassembled WGS sequence"/>
</dbReference>
<dbReference type="InterPro" id="IPR029051">
    <property type="entry name" value="DUF4352"/>
</dbReference>
<keyword evidence="3" id="KW-1133">Transmembrane helix</keyword>
<evidence type="ECO:0000256" key="1">
    <source>
        <dbReference type="ARBA" id="ARBA00022729"/>
    </source>
</evidence>
<dbReference type="EMBL" id="AQFT01000140">
    <property type="protein sequence ID" value="EMZ20762.1"/>
    <property type="molecule type" value="Genomic_DNA"/>
</dbReference>
<dbReference type="Gene3D" id="2.60.40.1240">
    <property type="match status" value="1"/>
</dbReference>
<keyword evidence="1" id="KW-0732">Signal</keyword>
<keyword evidence="6" id="KW-1185">Reference proteome</keyword>
<proteinExistence type="predicted"/>
<dbReference type="HOGENOM" id="CLU_072584_0_0_9"/>